<gene>
    <name evidence="1" type="ORF">RUM4293_02175</name>
</gene>
<dbReference type="RefSeq" id="WP_145975850.1">
    <property type="nucleotide sequence ID" value="NZ_CYPS01000036.1"/>
</dbReference>
<protein>
    <submittedName>
        <fullName evidence="1">Uncharacterized protein</fullName>
    </submittedName>
</protein>
<proteinExistence type="predicted"/>
<dbReference type="Proteomes" id="UP000050786">
    <property type="component" value="Unassembled WGS sequence"/>
</dbReference>
<dbReference type="EMBL" id="CYPS01000036">
    <property type="protein sequence ID" value="CUH43282.1"/>
    <property type="molecule type" value="Genomic_DNA"/>
</dbReference>
<name>A0A0P1E6M2_9RHOB</name>
<accession>A0A0P1E6M2</accession>
<sequence>MKQAVLFVVGAMLSACTQGGGQGSSETDLQGSCEALVSAETGVQAADVDAVSTESVPTGTITTIEVAGAQAPWLCLADATGVIIGVEYSQEG</sequence>
<organism evidence="1 2">
    <name type="scientific">Ruegeria atlantica</name>
    <dbReference type="NCBI Taxonomy" id="81569"/>
    <lineage>
        <taxon>Bacteria</taxon>
        <taxon>Pseudomonadati</taxon>
        <taxon>Pseudomonadota</taxon>
        <taxon>Alphaproteobacteria</taxon>
        <taxon>Rhodobacterales</taxon>
        <taxon>Roseobacteraceae</taxon>
        <taxon>Ruegeria</taxon>
    </lineage>
</organism>
<dbReference type="AlphaFoldDB" id="A0A0P1E6M2"/>
<evidence type="ECO:0000313" key="2">
    <source>
        <dbReference type="Proteomes" id="UP000050786"/>
    </source>
</evidence>
<reference evidence="2" key="1">
    <citation type="submission" date="2015-09" db="EMBL/GenBank/DDBJ databases">
        <authorList>
            <person name="Rodrigo-Torres L."/>
            <person name="Arahal D.R."/>
        </authorList>
    </citation>
    <scope>NUCLEOTIDE SEQUENCE [LARGE SCALE GENOMIC DNA]</scope>
    <source>
        <strain evidence="2">CECT 4293</strain>
    </source>
</reference>
<keyword evidence="2" id="KW-1185">Reference proteome</keyword>
<dbReference type="PROSITE" id="PS51257">
    <property type="entry name" value="PROKAR_LIPOPROTEIN"/>
    <property type="match status" value="1"/>
</dbReference>
<evidence type="ECO:0000313" key="1">
    <source>
        <dbReference type="EMBL" id="CUH43282.1"/>
    </source>
</evidence>